<protein>
    <submittedName>
        <fullName evidence="2">Uncharacterized protein</fullName>
    </submittedName>
</protein>
<keyword evidence="3" id="KW-1185">Reference proteome</keyword>
<name>A0AAV0B4C6_PHAPC</name>
<sequence>MLEVAVQEMDSEETIKFYLALMDPYKEFGVFEGGAQGERLQRSLQSTQSGASRENAEPLGHPQDCWQPTPQIRISGYQSQHKDYPML</sequence>
<feature type="region of interest" description="Disordered" evidence="1">
    <location>
        <begin position="39"/>
        <end position="70"/>
    </location>
</feature>
<dbReference type="EMBL" id="CALTRL010003547">
    <property type="protein sequence ID" value="CAH7681390.1"/>
    <property type="molecule type" value="Genomic_DNA"/>
</dbReference>
<organism evidence="2 3">
    <name type="scientific">Phakopsora pachyrhizi</name>
    <name type="common">Asian soybean rust disease fungus</name>
    <dbReference type="NCBI Taxonomy" id="170000"/>
    <lineage>
        <taxon>Eukaryota</taxon>
        <taxon>Fungi</taxon>
        <taxon>Dikarya</taxon>
        <taxon>Basidiomycota</taxon>
        <taxon>Pucciniomycotina</taxon>
        <taxon>Pucciniomycetes</taxon>
        <taxon>Pucciniales</taxon>
        <taxon>Phakopsoraceae</taxon>
        <taxon>Phakopsora</taxon>
    </lineage>
</organism>
<accession>A0AAV0B4C6</accession>
<reference evidence="2" key="1">
    <citation type="submission" date="2022-06" db="EMBL/GenBank/DDBJ databases">
        <authorList>
            <consortium name="SYNGENTA / RWTH Aachen University"/>
        </authorList>
    </citation>
    <scope>NUCLEOTIDE SEQUENCE</scope>
</reference>
<feature type="compositionally biased region" description="Polar residues" evidence="1">
    <location>
        <begin position="42"/>
        <end position="52"/>
    </location>
</feature>
<evidence type="ECO:0000313" key="2">
    <source>
        <dbReference type="EMBL" id="CAH7681390.1"/>
    </source>
</evidence>
<evidence type="ECO:0000256" key="1">
    <source>
        <dbReference type="SAM" id="MobiDB-lite"/>
    </source>
</evidence>
<proteinExistence type="predicted"/>
<gene>
    <name evidence="2" type="ORF">PPACK8108_LOCUS13984</name>
</gene>
<comment type="caution">
    <text evidence="2">The sequence shown here is derived from an EMBL/GenBank/DDBJ whole genome shotgun (WGS) entry which is preliminary data.</text>
</comment>
<dbReference type="AlphaFoldDB" id="A0AAV0B4C6"/>
<evidence type="ECO:0000313" key="3">
    <source>
        <dbReference type="Proteomes" id="UP001153365"/>
    </source>
</evidence>
<dbReference type="Proteomes" id="UP001153365">
    <property type="component" value="Unassembled WGS sequence"/>
</dbReference>